<dbReference type="InterPro" id="IPR012133">
    <property type="entry name" value="Alpha-hydoxy_acid_DH_FMN"/>
</dbReference>
<evidence type="ECO:0000256" key="1">
    <source>
        <dbReference type="ARBA" id="ARBA00001917"/>
    </source>
</evidence>
<evidence type="ECO:0000256" key="2">
    <source>
        <dbReference type="ARBA" id="ARBA00023002"/>
    </source>
</evidence>
<keyword evidence="7" id="KW-0285">Flavoprotein</keyword>
<dbReference type="FunFam" id="3.20.20.70:FF:000056">
    <property type="entry name" value="hydroxyacid oxidase 2"/>
    <property type="match status" value="1"/>
</dbReference>
<dbReference type="InterPro" id="IPR013785">
    <property type="entry name" value="Aldolase_TIM"/>
</dbReference>
<sequence>MSNRPKELDSKVLTIQDLELEARKRLTDVVGGTTHPDCSLRDNELAYSRYKLRPRVLRDVDGVDASTTIFGTKVSFPFGFAPAAAHRLAHPDGELATSRAAAKNNIPMCLSSWSSSSIEEVIAQGGQNPYAMQISFFRDVSITKRIIERAEAAGYKALFVSVDLPVLGHRLNESRNNFAFPDHMRFPVLAESLEMGLDDTGSRVFDPSLRWDKTIPWLKQNTKLEIWLKRVCAPGDVQLAIDYKLNGVIISNHGGRQLDGVPATLDTLRACSPVAKGKIPLAIDGGIRCGADVFKAIALGAKMCFVGRIPVWGLAYNGERGVDLAIKIIKEEFLRTMMFTGCKALSDISEDHLVVLEPNGRLSRL</sequence>
<accession>A0A5N6TQJ5</accession>
<feature type="binding site" evidence="7">
    <location>
        <position position="170"/>
    </location>
    <ligand>
        <name>glyoxylate</name>
        <dbReference type="ChEBI" id="CHEBI:36655"/>
    </ligand>
</feature>
<evidence type="ECO:0000256" key="3">
    <source>
        <dbReference type="ARBA" id="ARBA00024042"/>
    </source>
</evidence>
<proteinExistence type="inferred from homology"/>
<feature type="binding site" evidence="7">
    <location>
        <position position="253"/>
    </location>
    <ligand>
        <name>glyoxylate</name>
        <dbReference type="ChEBI" id="CHEBI:36655"/>
    </ligand>
</feature>
<dbReference type="GO" id="GO:0005737">
    <property type="term" value="C:cytoplasm"/>
    <property type="evidence" value="ECO:0007669"/>
    <property type="project" value="UniProtKB-ARBA"/>
</dbReference>
<evidence type="ECO:0000259" key="8">
    <source>
        <dbReference type="PROSITE" id="PS51349"/>
    </source>
</evidence>
<evidence type="ECO:0000256" key="6">
    <source>
        <dbReference type="PIRSR" id="PIRSR000138-1"/>
    </source>
</evidence>
<feature type="binding site" evidence="7">
    <location>
        <position position="133"/>
    </location>
    <ligand>
        <name>FMN</name>
        <dbReference type="ChEBI" id="CHEBI:58210"/>
    </ligand>
</feature>
<dbReference type="CDD" id="cd02809">
    <property type="entry name" value="alpha_hydroxyacid_oxid_FMN"/>
    <property type="match status" value="1"/>
</dbReference>
<evidence type="ECO:0000256" key="4">
    <source>
        <dbReference type="ARBA" id="ARBA00073420"/>
    </source>
</evidence>
<evidence type="ECO:0000256" key="5">
    <source>
        <dbReference type="ARBA" id="ARBA00083297"/>
    </source>
</evidence>
<protein>
    <recommendedName>
        <fullName evidence="4">Oxidase FUB9</fullName>
    </recommendedName>
    <alternativeName>
        <fullName evidence="5">Fusaric acid biosynthesis protein 9</fullName>
    </alternativeName>
</protein>
<dbReference type="Gene3D" id="3.20.20.70">
    <property type="entry name" value="Aldolase class I"/>
    <property type="match status" value="1"/>
</dbReference>
<feature type="binding site" evidence="7">
    <location>
        <begin position="284"/>
        <end position="288"/>
    </location>
    <ligand>
        <name>FMN</name>
        <dbReference type="ChEBI" id="CHEBI:58210"/>
    </ligand>
</feature>
<feature type="active site" description="Proton acceptor" evidence="6">
    <location>
        <position position="253"/>
    </location>
</feature>
<feature type="binding site" evidence="7">
    <location>
        <position position="251"/>
    </location>
    <ligand>
        <name>FMN</name>
        <dbReference type="ChEBI" id="CHEBI:58210"/>
    </ligand>
</feature>
<keyword evidence="10" id="KW-1185">Reference proteome</keyword>
<feature type="binding site" evidence="7">
    <location>
        <begin position="307"/>
        <end position="308"/>
    </location>
    <ligand>
        <name>FMN</name>
        <dbReference type="ChEBI" id="CHEBI:58210"/>
    </ligand>
</feature>
<organism evidence="9 10">
    <name type="scientific">Aspergillus avenaceus</name>
    <dbReference type="NCBI Taxonomy" id="36643"/>
    <lineage>
        <taxon>Eukaryota</taxon>
        <taxon>Fungi</taxon>
        <taxon>Dikarya</taxon>
        <taxon>Ascomycota</taxon>
        <taxon>Pezizomycotina</taxon>
        <taxon>Eurotiomycetes</taxon>
        <taxon>Eurotiomycetidae</taxon>
        <taxon>Eurotiales</taxon>
        <taxon>Aspergillaceae</taxon>
        <taxon>Aspergillus</taxon>
        <taxon>Aspergillus subgen. Circumdati</taxon>
    </lineage>
</organism>
<name>A0A5N6TQJ5_ASPAV</name>
<feature type="binding site" evidence="7">
    <location>
        <position position="229"/>
    </location>
    <ligand>
        <name>FMN</name>
        <dbReference type="ChEBI" id="CHEBI:58210"/>
    </ligand>
</feature>
<feature type="binding site" evidence="7">
    <location>
        <position position="111"/>
    </location>
    <ligand>
        <name>FMN</name>
        <dbReference type="ChEBI" id="CHEBI:58210"/>
    </ligand>
</feature>
<dbReference type="AlphaFoldDB" id="A0A5N6TQJ5"/>
<evidence type="ECO:0000256" key="7">
    <source>
        <dbReference type="PIRSR" id="PIRSR000138-2"/>
    </source>
</evidence>
<dbReference type="InterPro" id="IPR037396">
    <property type="entry name" value="FMN_HAD"/>
</dbReference>
<reference evidence="9 10" key="1">
    <citation type="submission" date="2019-04" db="EMBL/GenBank/DDBJ databases">
        <title>Friends and foes A comparative genomics study of 23 Aspergillus species from section Flavi.</title>
        <authorList>
            <consortium name="DOE Joint Genome Institute"/>
            <person name="Kjaerbolling I."/>
            <person name="Vesth T."/>
            <person name="Frisvad J.C."/>
            <person name="Nybo J.L."/>
            <person name="Theobald S."/>
            <person name="Kildgaard S."/>
            <person name="Isbrandt T."/>
            <person name="Kuo A."/>
            <person name="Sato A."/>
            <person name="Lyhne E.K."/>
            <person name="Kogle M.E."/>
            <person name="Wiebenga A."/>
            <person name="Kun R.S."/>
            <person name="Lubbers R.J."/>
            <person name="Makela M.R."/>
            <person name="Barry K."/>
            <person name="Chovatia M."/>
            <person name="Clum A."/>
            <person name="Daum C."/>
            <person name="Haridas S."/>
            <person name="He G."/>
            <person name="LaButti K."/>
            <person name="Lipzen A."/>
            <person name="Mondo S."/>
            <person name="Riley R."/>
            <person name="Salamov A."/>
            <person name="Simmons B.A."/>
            <person name="Magnuson J.K."/>
            <person name="Henrissat B."/>
            <person name="Mortensen U.H."/>
            <person name="Larsen T.O."/>
            <person name="Devries R.P."/>
            <person name="Grigoriev I.V."/>
            <person name="Machida M."/>
            <person name="Baker S.E."/>
            <person name="Andersen M.R."/>
        </authorList>
    </citation>
    <scope>NUCLEOTIDE SEQUENCE [LARGE SCALE GENOMIC DNA]</scope>
    <source>
        <strain evidence="9 10">IBT 18842</strain>
    </source>
</reference>
<dbReference type="InterPro" id="IPR008259">
    <property type="entry name" value="FMN_hydac_DH_AS"/>
</dbReference>
<dbReference type="PIRSF" id="PIRSF000138">
    <property type="entry name" value="Al-hdrx_acd_dh"/>
    <property type="match status" value="1"/>
</dbReference>
<dbReference type="PROSITE" id="PS51349">
    <property type="entry name" value="FMN_HYDROXY_ACID_DH_2"/>
    <property type="match status" value="1"/>
</dbReference>
<feature type="domain" description="FMN hydroxy acid dehydrogenase" evidence="8">
    <location>
        <begin position="7"/>
        <end position="358"/>
    </location>
</feature>
<dbReference type="SUPFAM" id="SSF51395">
    <property type="entry name" value="FMN-linked oxidoreductases"/>
    <property type="match status" value="1"/>
</dbReference>
<feature type="binding site" evidence="7">
    <location>
        <begin position="82"/>
        <end position="84"/>
    </location>
    <ligand>
        <name>FMN</name>
        <dbReference type="ChEBI" id="CHEBI:58210"/>
    </ligand>
</feature>
<dbReference type="InterPro" id="IPR000262">
    <property type="entry name" value="FMN-dep_DH"/>
</dbReference>
<comment type="similarity">
    <text evidence="3">Belongs to the FMN-dependent alpha-hydroxy acid dehydrogenase family.</text>
</comment>
<dbReference type="GO" id="GO:0016491">
    <property type="term" value="F:oxidoreductase activity"/>
    <property type="evidence" value="ECO:0007669"/>
    <property type="project" value="UniProtKB-KW"/>
</dbReference>
<evidence type="ECO:0000313" key="9">
    <source>
        <dbReference type="EMBL" id="KAE8148605.1"/>
    </source>
</evidence>
<dbReference type="Proteomes" id="UP000325780">
    <property type="component" value="Unassembled WGS sequence"/>
</dbReference>
<dbReference type="GO" id="GO:0010181">
    <property type="term" value="F:FMN binding"/>
    <property type="evidence" value="ECO:0007669"/>
    <property type="project" value="InterPro"/>
</dbReference>
<dbReference type="PANTHER" id="PTHR10578:SF149">
    <property type="entry name" value="2-HYDROXYACID OXIDASE 2"/>
    <property type="match status" value="1"/>
</dbReference>
<dbReference type="OrthoDB" id="1925334at2759"/>
<gene>
    <name evidence="9" type="ORF">BDV25DRAFT_131076</name>
</gene>
<dbReference type="PANTHER" id="PTHR10578">
    <property type="entry name" value="S -2-HYDROXY-ACID OXIDASE-RELATED"/>
    <property type="match status" value="1"/>
</dbReference>
<dbReference type="EMBL" id="ML742153">
    <property type="protein sequence ID" value="KAE8148605.1"/>
    <property type="molecule type" value="Genomic_DNA"/>
</dbReference>
<comment type="cofactor">
    <cofactor evidence="1">
        <name>FMN</name>
        <dbReference type="ChEBI" id="CHEBI:58210"/>
    </cofactor>
</comment>
<keyword evidence="2" id="KW-0560">Oxidoreductase</keyword>
<dbReference type="Pfam" id="PF01070">
    <property type="entry name" value="FMN_dh"/>
    <property type="match status" value="1"/>
</dbReference>
<feature type="binding site" evidence="7">
    <location>
        <position position="256"/>
    </location>
    <ligand>
        <name>glyoxylate</name>
        <dbReference type="ChEBI" id="CHEBI:36655"/>
    </ligand>
</feature>
<dbReference type="PROSITE" id="PS00557">
    <property type="entry name" value="FMN_HYDROXY_ACID_DH_1"/>
    <property type="match status" value="1"/>
</dbReference>
<keyword evidence="7" id="KW-0288">FMN</keyword>
<evidence type="ECO:0000313" key="10">
    <source>
        <dbReference type="Proteomes" id="UP000325780"/>
    </source>
</evidence>